<evidence type="ECO:0000256" key="1">
    <source>
        <dbReference type="SAM" id="MobiDB-lite"/>
    </source>
</evidence>
<accession>A0A2P8EBX9</accession>
<evidence type="ECO:0000313" key="2">
    <source>
        <dbReference type="EMBL" id="PSL06971.1"/>
    </source>
</evidence>
<dbReference type="RefSeq" id="WP_165358430.1">
    <property type="nucleotide sequence ID" value="NZ_ML142898.1"/>
</dbReference>
<keyword evidence="3" id="KW-1185">Reference proteome</keyword>
<comment type="caution">
    <text evidence="2">The sequence shown here is derived from an EMBL/GenBank/DDBJ whole genome shotgun (WGS) entry which is preliminary data.</text>
</comment>
<feature type="region of interest" description="Disordered" evidence="1">
    <location>
        <begin position="1"/>
        <end position="25"/>
    </location>
</feature>
<proteinExistence type="predicted"/>
<evidence type="ECO:0000313" key="3">
    <source>
        <dbReference type="Proteomes" id="UP000243528"/>
    </source>
</evidence>
<gene>
    <name evidence="2" type="ORF">CLV30_102360</name>
</gene>
<organism evidence="2 3">
    <name type="scientific">Haloactinopolyspora alba</name>
    <dbReference type="NCBI Taxonomy" id="648780"/>
    <lineage>
        <taxon>Bacteria</taxon>
        <taxon>Bacillati</taxon>
        <taxon>Actinomycetota</taxon>
        <taxon>Actinomycetes</taxon>
        <taxon>Jiangellales</taxon>
        <taxon>Jiangellaceae</taxon>
        <taxon>Haloactinopolyspora</taxon>
    </lineage>
</organism>
<sequence length="55" mass="5044">MNDATAAEPSRADEPASGGGLVMVDGDADADAGACADGVCAVPPTATPGDPSAGA</sequence>
<protein>
    <submittedName>
        <fullName evidence="2">Uncharacterized protein</fullName>
    </submittedName>
</protein>
<dbReference type="EMBL" id="PYGE01000002">
    <property type="protein sequence ID" value="PSL06971.1"/>
    <property type="molecule type" value="Genomic_DNA"/>
</dbReference>
<reference evidence="2 3" key="1">
    <citation type="submission" date="2018-03" db="EMBL/GenBank/DDBJ databases">
        <title>Genomic Encyclopedia of Archaeal and Bacterial Type Strains, Phase II (KMG-II): from individual species to whole genera.</title>
        <authorList>
            <person name="Goeker M."/>
        </authorList>
    </citation>
    <scope>NUCLEOTIDE SEQUENCE [LARGE SCALE GENOMIC DNA]</scope>
    <source>
        <strain evidence="2 3">DSM 45211</strain>
    </source>
</reference>
<dbReference type="AlphaFoldDB" id="A0A2P8EBX9"/>
<name>A0A2P8EBX9_9ACTN</name>
<dbReference type="Proteomes" id="UP000243528">
    <property type="component" value="Unassembled WGS sequence"/>
</dbReference>